<evidence type="ECO:0000313" key="2">
    <source>
        <dbReference type="EMBL" id="MCP2177410.1"/>
    </source>
</evidence>
<keyword evidence="1" id="KW-0732">Signal</keyword>
<evidence type="ECO:0000313" key="3">
    <source>
        <dbReference type="Proteomes" id="UP001206895"/>
    </source>
</evidence>
<sequence>MPPAPRSAVARLRLLVVATTMTLMCGVIGPAVAHAAPTPPRGEPRQCVGSTFATLGEVYDAVFDSLLPQLPAQVRRDAPAIKAQTHRTMNRLHVSLLAVSNDPRGMGASEDSPSLKYRDPVSNYIVTQLVNIRNGLSHNAISIENMTLAQAIETVWLYLSVTVFIPMKLISGTIPAIASLGPVSLGQLIALPLTLTTSIADLVYPYLREQLVGACVASVTRSEKARAGRPIKDLRFPDRVPDMLRQIADEVAIAEPGACPAIASVPLSRVVDRTVNYLEHISTDAAADRRIAARAAQLRRIMATTRVPSNLIPEDPQDFSFVEQLFAFGLGLVPTVGGTATDAIVGLIHNNSERLDFRRTIPLADLTVTKSLTAGYYSYGLATQLATLGLRQNRALTVSALQMLVPSVSREQLVQLIPNPGAVLDAPRTYGLVTFHNVLRSICLTGGADRPAGTGGR</sequence>
<reference evidence="2 3" key="1">
    <citation type="submission" date="2022-06" db="EMBL/GenBank/DDBJ databases">
        <title>Genomic Encyclopedia of Archaeal and Bacterial Type Strains, Phase II (KMG-II): from individual species to whole genera.</title>
        <authorList>
            <person name="Goeker M."/>
        </authorList>
    </citation>
    <scope>NUCLEOTIDE SEQUENCE [LARGE SCALE GENOMIC DNA]</scope>
    <source>
        <strain evidence="2 3">DSM 44693</strain>
    </source>
</reference>
<evidence type="ECO:0000256" key="1">
    <source>
        <dbReference type="SAM" id="SignalP"/>
    </source>
</evidence>
<name>A0ABT1HHU4_9NOCA</name>
<dbReference type="Proteomes" id="UP001206895">
    <property type="component" value="Unassembled WGS sequence"/>
</dbReference>
<evidence type="ECO:0008006" key="4">
    <source>
        <dbReference type="Google" id="ProtNLM"/>
    </source>
</evidence>
<dbReference type="EMBL" id="JAMTCJ010000003">
    <property type="protein sequence ID" value="MCP2177410.1"/>
    <property type="molecule type" value="Genomic_DNA"/>
</dbReference>
<proteinExistence type="predicted"/>
<organism evidence="2 3">
    <name type="scientific">Williamsia maris</name>
    <dbReference type="NCBI Taxonomy" id="72806"/>
    <lineage>
        <taxon>Bacteria</taxon>
        <taxon>Bacillati</taxon>
        <taxon>Actinomycetota</taxon>
        <taxon>Actinomycetes</taxon>
        <taxon>Mycobacteriales</taxon>
        <taxon>Nocardiaceae</taxon>
        <taxon>Williamsia</taxon>
    </lineage>
</organism>
<protein>
    <recommendedName>
        <fullName evidence="4">DUF2236 domain-containing protein</fullName>
    </recommendedName>
</protein>
<accession>A0ABT1HHU4</accession>
<feature type="signal peptide" evidence="1">
    <location>
        <begin position="1"/>
        <end position="35"/>
    </location>
</feature>
<gene>
    <name evidence="2" type="ORF">LX13_003238</name>
</gene>
<dbReference type="RefSeq" id="WP_253662350.1">
    <property type="nucleotide sequence ID" value="NZ_BAAAJQ010000001.1"/>
</dbReference>
<keyword evidence="3" id="KW-1185">Reference proteome</keyword>
<feature type="chain" id="PRO_5046277535" description="DUF2236 domain-containing protein" evidence="1">
    <location>
        <begin position="36"/>
        <end position="457"/>
    </location>
</feature>
<comment type="caution">
    <text evidence="2">The sequence shown here is derived from an EMBL/GenBank/DDBJ whole genome shotgun (WGS) entry which is preliminary data.</text>
</comment>